<evidence type="ECO:0000313" key="3">
    <source>
        <dbReference type="EMBL" id="STX63474.1"/>
    </source>
</evidence>
<evidence type="ECO:0000256" key="1">
    <source>
        <dbReference type="SAM" id="MobiDB-lite"/>
    </source>
</evidence>
<keyword evidence="4" id="KW-1185">Reference proteome</keyword>
<proteinExistence type="predicted"/>
<sequence>MPLKDGKKRLVILDNLDVFVEKLLTRIAEESEQGRAELIELCETAKRKYNQPIQSWFIGWVYQYTRARGPEVDLAIKSMEEFHDTFTRLQEIKLLVTKGKWNVGSFNYYLLDGLIGSVPGYMPLTDKNRDAVIERVSELIIDKIDSFIVQYRANRKLIEAKELELQKAQQSIKQTVDNVLIAKNLEDAIRSAKESPDKIQFSIFLQKGVWTLHWVDVQGKAYTMQPSEEWIVLLLNNQSEDLDKINPVHMKRLKKECVKARDMFLDRVQVLVNPLDPRSNAEMSNDTLVKNGNLTTFVLRGNPGHYSLYWINSLGDVKTIVLDQYPQMVSWLEEQDALTEEHIYQLRAYLMYVNTSKSIGMSEFKTQLMSCLGKRMQLTTDEPEPVPVKTPVVVNKLNMAQFADLEACLSKGKKAHGTQSPLPEEGHSSKLPLPGKLNMKMFSTVVATLGGEQNTELDEYAPAQSSTPL</sequence>
<organism evidence="3 5">
    <name type="scientific">Legionella moravica</name>
    <dbReference type="NCBI Taxonomy" id="39962"/>
    <lineage>
        <taxon>Bacteria</taxon>
        <taxon>Pseudomonadati</taxon>
        <taxon>Pseudomonadota</taxon>
        <taxon>Gammaproteobacteria</taxon>
        <taxon>Legionellales</taxon>
        <taxon>Legionellaceae</taxon>
        <taxon>Legionella</taxon>
    </lineage>
</organism>
<dbReference type="EMBL" id="UGOG01000001">
    <property type="protein sequence ID" value="STX63474.1"/>
    <property type="molecule type" value="Genomic_DNA"/>
</dbReference>
<accession>A0A378JY43</accession>
<evidence type="ECO:0000313" key="5">
    <source>
        <dbReference type="Proteomes" id="UP000254040"/>
    </source>
</evidence>
<dbReference type="STRING" id="39962.Lmor_3004"/>
<name>A0A378JY43_9GAMM</name>
<dbReference type="AlphaFoldDB" id="A0A378JY43"/>
<evidence type="ECO:0000313" key="2">
    <source>
        <dbReference type="EMBL" id="KTD30897.1"/>
    </source>
</evidence>
<dbReference type="RefSeq" id="WP_028384732.1">
    <property type="nucleotide sequence ID" value="NZ_CAAAJG010000028.1"/>
</dbReference>
<dbReference type="OrthoDB" id="5651653at2"/>
<gene>
    <name evidence="2" type="ORF">Lmor_3004</name>
    <name evidence="3" type="ORF">NCTC12239_02419</name>
</gene>
<reference evidence="3 5" key="2">
    <citation type="submission" date="2018-06" db="EMBL/GenBank/DDBJ databases">
        <authorList>
            <consortium name="Pathogen Informatics"/>
            <person name="Doyle S."/>
        </authorList>
    </citation>
    <scope>NUCLEOTIDE SEQUENCE [LARGE SCALE GENOMIC DNA]</scope>
    <source>
        <strain evidence="3 5">NCTC12239</strain>
    </source>
</reference>
<dbReference type="EMBL" id="LNYN01000042">
    <property type="protein sequence ID" value="KTD30897.1"/>
    <property type="molecule type" value="Genomic_DNA"/>
</dbReference>
<feature type="region of interest" description="Disordered" evidence="1">
    <location>
        <begin position="414"/>
        <end position="434"/>
    </location>
</feature>
<dbReference type="Proteomes" id="UP000254040">
    <property type="component" value="Unassembled WGS sequence"/>
</dbReference>
<dbReference type="Proteomes" id="UP000054985">
    <property type="component" value="Unassembled WGS sequence"/>
</dbReference>
<protein>
    <submittedName>
        <fullName evidence="3">Uncharacterized protein</fullName>
    </submittedName>
</protein>
<reference evidence="2 4" key="1">
    <citation type="submission" date="2015-11" db="EMBL/GenBank/DDBJ databases">
        <title>Genomic analysis of 38 Legionella species identifies large and diverse effector repertoires.</title>
        <authorList>
            <person name="Burstein D."/>
            <person name="Amaro F."/>
            <person name="Zusman T."/>
            <person name="Lifshitz Z."/>
            <person name="Cohen O."/>
            <person name="Gilbert J.A."/>
            <person name="Pupko T."/>
            <person name="Shuman H.A."/>
            <person name="Segal G."/>
        </authorList>
    </citation>
    <scope>NUCLEOTIDE SEQUENCE [LARGE SCALE GENOMIC DNA]</scope>
    <source>
        <strain evidence="2 4">ATCC 43877</strain>
    </source>
</reference>
<evidence type="ECO:0000313" key="4">
    <source>
        <dbReference type="Proteomes" id="UP000054985"/>
    </source>
</evidence>